<accession>A0A0L6VIY1</accession>
<dbReference type="VEuPathDB" id="FungiDB:VP01_1542g6"/>
<keyword evidence="3" id="KW-1185">Reference proteome</keyword>
<comment type="caution">
    <text evidence="2">The sequence shown here is derived from an EMBL/GenBank/DDBJ whole genome shotgun (WGS) entry which is preliminary data.</text>
</comment>
<name>A0A0L6VIY1_9BASI</name>
<protein>
    <submittedName>
        <fullName evidence="2">Uncharacterized protein</fullName>
    </submittedName>
</protein>
<reference evidence="2 3" key="1">
    <citation type="submission" date="2015-08" db="EMBL/GenBank/DDBJ databases">
        <title>Next Generation Sequencing and Analysis of the Genome of Puccinia sorghi L Schw, the Causal Agent of Maize Common Rust.</title>
        <authorList>
            <person name="Rochi L."/>
            <person name="Burguener G."/>
            <person name="Darino M."/>
            <person name="Turjanski A."/>
            <person name="Kreff E."/>
            <person name="Dieguez M.J."/>
            <person name="Sacco F."/>
        </authorList>
    </citation>
    <scope>NUCLEOTIDE SEQUENCE [LARGE SCALE GENOMIC DNA]</scope>
    <source>
        <strain evidence="2 3">RO10H11247</strain>
    </source>
</reference>
<proteinExistence type="predicted"/>
<dbReference type="AlphaFoldDB" id="A0A0L6VIY1"/>
<organism evidence="2 3">
    <name type="scientific">Puccinia sorghi</name>
    <dbReference type="NCBI Taxonomy" id="27349"/>
    <lineage>
        <taxon>Eukaryota</taxon>
        <taxon>Fungi</taxon>
        <taxon>Dikarya</taxon>
        <taxon>Basidiomycota</taxon>
        <taxon>Pucciniomycotina</taxon>
        <taxon>Pucciniomycetes</taxon>
        <taxon>Pucciniales</taxon>
        <taxon>Pucciniaceae</taxon>
        <taxon>Puccinia</taxon>
    </lineage>
</organism>
<evidence type="ECO:0000313" key="3">
    <source>
        <dbReference type="Proteomes" id="UP000037035"/>
    </source>
</evidence>
<evidence type="ECO:0000313" key="2">
    <source>
        <dbReference type="EMBL" id="KNZ60517.1"/>
    </source>
</evidence>
<gene>
    <name evidence="2" type="ORF">VP01_1542g6</name>
</gene>
<feature type="compositionally biased region" description="Polar residues" evidence="1">
    <location>
        <begin position="47"/>
        <end position="77"/>
    </location>
</feature>
<dbReference type="Proteomes" id="UP000037035">
    <property type="component" value="Unassembled WGS sequence"/>
</dbReference>
<evidence type="ECO:0000256" key="1">
    <source>
        <dbReference type="SAM" id="MobiDB-lite"/>
    </source>
</evidence>
<feature type="region of interest" description="Disordered" evidence="1">
    <location>
        <begin position="47"/>
        <end position="84"/>
    </location>
</feature>
<dbReference type="EMBL" id="LAVV01006031">
    <property type="protein sequence ID" value="KNZ60517.1"/>
    <property type="molecule type" value="Genomic_DNA"/>
</dbReference>
<sequence length="142" mass="15679">MPRMFGFVPRVLDQTPWVGHETWHYLQEGRYQGYLNPDVSLQEHVSSATLPTTSNGQSQTSLTQPTPAPSGQTPNSNRHTHSGGWAPGFQSYNVTDCTTLVTAIKKILPLGSQEWGKVVCTSPMQCSTTTTIIVRVMMKIMV</sequence>